<dbReference type="GO" id="GO:0005524">
    <property type="term" value="F:ATP binding"/>
    <property type="evidence" value="ECO:0007669"/>
    <property type="project" value="UniProtKB-KW"/>
</dbReference>
<dbReference type="InterPro" id="IPR042197">
    <property type="entry name" value="Apaf_helical"/>
</dbReference>
<dbReference type="InterPro" id="IPR057135">
    <property type="entry name" value="At4g27190-like_LRR"/>
</dbReference>
<dbReference type="InterPro" id="IPR050905">
    <property type="entry name" value="Plant_NBS-LRR"/>
</dbReference>
<evidence type="ECO:0000313" key="10">
    <source>
        <dbReference type="Proteomes" id="UP001293593"/>
    </source>
</evidence>
<dbReference type="SUPFAM" id="SSF52058">
    <property type="entry name" value="L domain-like"/>
    <property type="match status" value="1"/>
</dbReference>
<keyword evidence="3" id="KW-0677">Repeat</keyword>
<name>A0AAE1N808_9FABA</name>
<dbReference type="PANTHER" id="PTHR33463">
    <property type="entry name" value="NB-ARC DOMAIN-CONTAINING PROTEIN-RELATED"/>
    <property type="match status" value="1"/>
</dbReference>
<feature type="domain" description="AAA+ ATPase" evidence="8">
    <location>
        <begin position="176"/>
        <end position="322"/>
    </location>
</feature>
<evidence type="ECO:0000259" key="8">
    <source>
        <dbReference type="SMART" id="SM00382"/>
    </source>
</evidence>
<evidence type="ECO:0000256" key="1">
    <source>
        <dbReference type="ARBA" id="ARBA00008894"/>
    </source>
</evidence>
<dbReference type="Proteomes" id="UP001293593">
    <property type="component" value="Unassembled WGS sequence"/>
</dbReference>
<dbReference type="GO" id="GO:0043531">
    <property type="term" value="F:ADP binding"/>
    <property type="evidence" value="ECO:0007669"/>
    <property type="project" value="InterPro"/>
</dbReference>
<keyword evidence="4" id="KW-0547">Nucleotide-binding</keyword>
<organism evidence="9 10">
    <name type="scientific">Acacia crassicarpa</name>
    <name type="common">northern wattle</name>
    <dbReference type="NCBI Taxonomy" id="499986"/>
    <lineage>
        <taxon>Eukaryota</taxon>
        <taxon>Viridiplantae</taxon>
        <taxon>Streptophyta</taxon>
        <taxon>Embryophyta</taxon>
        <taxon>Tracheophyta</taxon>
        <taxon>Spermatophyta</taxon>
        <taxon>Magnoliopsida</taxon>
        <taxon>eudicotyledons</taxon>
        <taxon>Gunneridae</taxon>
        <taxon>Pentapetalae</taxon>
        <taxon>rosids</taxon>
        <taxon>fabids</taxon>
        <taxon>Fabales</taxon>
        <taxon>Fabaceae</taxon>
        <taxon>Caesalpinioideae</taxon>
        <taxon>mimosoid clade</taxon>
        <taxon>Acacieae</taxon>
        <taxon>Acacia</taxon>
    </lineage>
</organism>
<evidence type="ECO:0000256" key="7">
    <source>
        <dbReference type="SAM" id="Coils"/>
    </source>
</evidence>
<dbReference type="Gene3D" id="1.10.8.430">
    <property type="entry name" value="Helical domain of apoptotic protease-activating factors"/>
    <property type="match status" value="1"/>
</dbReference>
<dbReference type="SUPFAM" id="SSF52047">
    <property type="entry name" value="RNI-like"/>
    <property type="match status" value="2"/>
</dbReference>
<dbReference type="InterPro" id="IPR002182">
    <property type="entry name" value="NB-ARC"/>
</dbReference>
<dbReference type="InterPro" id="IPR032675">
    <property type="entry name" value="LRR_dom_sf"/>
</dbReference>
<feature type="coiled-coil region" evidence="7">
    <location>
        <begin position="30"/>
        <end position="57"/>
    </location>
</feature>
<reference evidence="9" key="1">
    <citation type="submission" date="2023-10" db="EMBL/GenBank/DDBJ databases">
        <title>Chromosome-level genome of the transformable northern wattle, Acacia crassicarpa.</title>
        <authorList>
            <person name="Massaro I."/>
            <person name="Sinha N.R."/>
            <person name="Poethig S."/>
            <person name="Leichty A.R."/>
        </authorList>
    </citation>
    <scope>NUCLEOTIDE SEQUENCE</scope>
    <source>
        <strain evidence="9">Acra3RX</strain>
        <tissue evidence="9">Leaf</tissue>
    </source>
</reference>
<keyword evidence="10" id="KW-1185">Reference proteome</keyword>
<evidence type="ECO:0000256" key="2">
    <source>
        <dbReference type="ARBA" id="ARBA00022614"/>
    </source>
</evidence>
<keyword evidence="2" id="KW-0433">Leucine-rich repeat</keyword>
<comment type="similarity">
    <text evidence="1">Belongs to the disease resistance NB-LRR family.</text>
</comment>
<dbReference type="InterPro" id="IPR036388">
    <property type="entry name" value="WH-like_DNA-bd_sf"/>
</dbReference>
<evidence type="ECO:0000256" key="5">
    <source>
        <dbReference type="ARBA" id="ARBA00022821"/>
    </source>
</evidence>
<dbReference type="SMART" id="SM00382">
    <property type="entry name" value="AAA"/>
    <property type="match status" value="1"/>
</dbReference>
<evidence type="ECO:0000256" key="3">
    <source>
        <dbReference type="ARBA" id="ARBA00022737"/>
    </source>
</evidence>
<dbReference type="PRINTS" id="PR00364">
    <property type="entry name" value="DISEASERSIST"/>
</dbReference>
<dbReference type="PANTHER" id="PTHR33463:SF203">
    <property type="entry name" value="AAA+ ATPASE DOMAIN-CONTAINING PROTEIN"/>
    <property type="match status" value="1"/>
</dbReference>
<dbReference type="Pfam" id="PF00931">
    <property type="entry name" value="NB-ARC"/>
    <property type="match status" value="1"/>
</dbReference>
<dbReference type="InterPro" id="IPR003593">
    <property type="entry name" value="AAA+_ATPase"/>
</dbReference>
<sequence>MEFLVAIGTGIVSKLGEMLVDPVTSQVKHMIHCDKNINQMKNELNNLEDRKLAIEGMVDVDRRNGRCIAQNVEYWLDQVDSITENESLKVYDDELVNMNKKCLNGLCPNLVFRYSLSKKARKITQDLVSLKEQKFELISYPAPLPTLGSTFKEGIKSFASRESIMREVVEKLKGDEFHRISVCGMGGVGKTTLVKELIKILQADKVFDEISMAVVSQVPDYRKIQGQIGDTLGLKFDKETLQGRACQLFERLNKINKVLLVLDDVWTELDFESIGLPSNEQCHKGCKILFTSRNEDVCHRMRIQRNFAIPVLSKEEAWDLFRDTVGGHVVDKAEIHNIAKEVANECGGLPIAIVTIGKALGNREKHAWEDALDQLRKSSLTSFSEMQEYSIYSCIELSYNFLGNEEAKFLLLLCCSFPEDFDIPIEVLLRYGVGLGLFKDLGALYKARNRVHTLVDTLKKRFLLLDSNEDECVKMHDVVRDTVITIASKEEHGFAVKCDAGQKRLKEFTWHHSAISFVFDEVKLHPMSLQCPNLRLLQVFLKRREPISENFFHNMSKLTVLGISNLCIPSMSSPFRSLNNLCTLRLEDCHVGDISVICKELSKLEVLSFAHSNIKELPVEIGKLSLLRLLDLTECNDLRQMSSGVLTSLSNLEELYLRVRNFHCVEKNSILAELKSLSHQLKVLEISITGIHVFPKDLEFKNLVKFWIYVRDPTTLSHGLVRRGYLHPSILKLDSLYYKDIKENVAIQQLLKKSEILNLGNVKQLENVLYELDEEGFRHLKNLSIEFCNDLKYLTDKSVYASSCVFPLLQSLSLHNLDNLREICHAKSFISNSCQCFGSLRDLKVEFCNKLKYVFSPSLGSSVRMLQGLHVTECYELQCIISKEIHDENSVMKFTNLVELKLHELPGLVGFAIPDHKNDLHLLKSQVHEEQNLGNGQHLLGFNSTLGATDESVHIGGTLFESKWMLQFPKLEKILLLECSLLDTVFDLKQPEMEDQPVSMLFSQLKEIEISWLSKLRQIWSNVPSYIEGFQNLRSLKVKKCDALRSVFIPAIARTLTQLQKLVIHSCQLMEKVVGDDDDDGGEQEKVETLLFAKLDSLTLKDLPRLVSICPDCYELAWPSLRYLCIEGCPQLKISSMPIQKLPKQDNLSNSFSDSTFQDIGSGTRRFLSCCIGFTPSNIEISNSMTKSNFQRAGKISNQASLMRDHISFDVKELYTSEEMRSCMPNLEQLQVKGWDSLDVMFQLEQNHPSNSNASVNCIVKLEPMLISPMKITSFNNLTLLNLEACHNLRYLFSHSIAKLLVKLQDVKISNCRMVEQLVKSEEDGSAVFSHHASSNEVFENALPSYSTSNSKESFVLEFPSLKRISIVNCSMLDVLIKSGREWRADVTSFGQVQSLTLSHLPNLVSLCYQPCILEQPSSDKCTSNIHHQQDQVGYDEQRMILNGPFINCFRFSHLTYFVIKECTRISFLFSPSSSASLVHLQELDICDCENIKEIVSSKEEIQASFFKIVFPRLRRLKLERLFNLEAFCHGSYDLDFPLLQEVCFGNCRKMEIFSNGFSNTPKLQGITMKVGNLTKIIWMGDLNTTAQLSRGILAFQTSETLGWLKQEQGMLRYLMKETEMTVESFQSLLTLVPSNVIHSFQNLKNLTVKDCGSLIEVFESEGENKKRHSIIHYELEVMNLQFLPKLIHIWKNHEEILDFQKLKVLKIEYCGNLKGILSPSMAKSLVQLQHLRVYSCQMMEEIVMKEAEEEENEGANKAEILLFPLLNKLELRHLPNLKYFCSKSLDFELPFCEEMVIEKCPKMTTFSCGAVSTPKLPNIYKGSYEYVDIMGDLNLTIYQAHSGDLKSALQRSETINWIEQDEILLGYLTRVTELVVEGCEKLLNCVPSNMLHRLQHLKQLKVRECCSLVEIFESEGVAEANEDEEHADATTLYEYNLQEINLYSLPKLMHIWKNHGEVVLGFQNLKKLNIGCCDGLSSVFPPSIARTLVLLQELSVYECEKIEEMVTKEEEAEFNKANNKNIVFPELRWLTLYRLPNLKCFCSSNYQFEMPSCRDVTIKDCSKMETCCYATMSAL</sequence>
<comment type="caution">
    <text evidence="9">The sequence shown here is derived from an EMBL/GenBank/DDBJ whole genome shotgun (WGS) entry which is preliminary data.</text>
</comment>
<gene>
    <name evidence="9" type="ORF">QN277_001156</name>
</gene>
<keyword evidence="7" id="KW-0175">Coiled coil</keyword>
<evidence type="ECO:0000256" key="4">
    <source>
        <dbReference type="ARBA" id="ARBA00022741"/>
    </source>
</evidence>
<protein>
    <recommendedName>
        <fullName evidence="8">AAA+ ATPase domain-containing protein</fullName>
    </recommendedName>
</protein>
<keyword evidence="6" id="KW-0067">ATP-binding</keyword>
<proteinExistence type="inferred from homology"/>
<evidence type="ECO:0000256" key="6">
    <source>
        <dbReference type="ARBA" id="ARBA00022840"/>
    </source>
</evidence>
<accession>A0AAE1N808</accession>
<dbReference type="EMBL" id="JAWXYG010000001">
    <property type="protein sequence ID" value="KAK4284302.1"/>
    <property type="molecule type" value="Genomic_DNA"/>
</dbReference>
<keyword evidence="5" id="KW-0611">Plant defense</keyword>
<evidence type="ECO:0000313" key="9">
    <source>
        <dbReference type="EMBL" id="KAK4284302.1"/>
    </source>
</evidence>
<dbReference type="Gene3D" id="3.40.50.300">
    <property type="entry name" value="P-loop containing nucleotide triphosphate hydrolases"/>
    <property type="match status" value="1"/>
</dbReference>
<dbReference type="GO" id="GO:0006952">
    <property type="term" value="P:defense response"/>
    <property type="evidence" value="ECO:0007669"/>
    <property type="project" value="UniProtKB-KW"/>
</dbReference>
<dbReference type="Gene3D" id="3.80.10.10">
    <property type="entry name" value="Ribonuclease Inhibitor"/>
    <property type="match status" value="6"/>
</dbReference>
<dbReference type="InterPro" id="IPR027417">
    <property type="entry name" value="P-loop_NTPase"/>
</dbReference>
<dbReference type="SUPFAM" id="SSF52540">
    <property type="entry name" value="P-loop containing nucleoside triphosphate hydrolases"/>
    <property type="match status" value="1"/>
</dbReference>
<dbReference type="Gene3D" id="1.10.10.10">
    <property type="entry name" value="Winged helix-like DNA-binding domain superfamily/Winged helix DNA-binding domain"/>
    <property type="match status" value="1"/>
</dbReference>
<dbReference type="Pfam" id="PF23247">
    <property type="entry name" value="LRR_RPS2"/>
    <property type="match status" value="6"/>
</dbReference>
<dbReference type="FunFam" id="3.40.50.300:FF:001091">
    <property type="entry name" value="Probable disease resistance protein At1g61300"/>
    <property type="match status" value="1"/>
</dbReference>